<evidence type="ECO:0000256" key="1">
    <source>
        <dbReference type="ARBA" id="ARBA00004496"/>
    </source>
</evidence>
<dbReference type="GO" id="GO:0000976">
    <property type="term" value="F:transcription cis-regulatory region binding"/>
    <property type="evidence" value="ECO:0007669"/>
    <property type="project" value="TreeGrafter"/>
</dbReference>
<evidence type="ECO:0000256" key="4">
    <source>
        <dbReference type="ARBA" id="ARBA00022490"/>
    </source>
</evidence>
<evidence type="ECO:0000256" key="3">
    <source>
        <dbReference type="ARBA" id="ARBA00020910"/>
    </source>
</evidence>
<keyword evidence="10 12" id="KW-0804">Transcription</keyword>
<evidence type="ECO:0000313" key="14">
    <source>
        <dbReference type="Proteomes" id="UP000252255"/>
    </source>
</evidence>
<keyword evidence="5 12" id="KW-0678">Repressor</keyword>
<dbReference type="GO" id="GO:0008270">
    <property type="term" value="F:zinc ion binding"/>
    <property type="evidence" value="ECO:0007669"/>
    <property type="project" value="TreeGrafter"/>
</dbReference>
<dbReference type="InterPro" id="IPR002481">
    <property type="entry name" value="FUR"/>
</dbReference>
<comment type="caution">
    <text evidence="13">The sequence shown here is derived from an EMBL/GenBank/DDBJ whole genome shotgun (WGS) entry which is preliminary data.</text>
</comment>
<dbReference type="CDD" id="cd07153">
    <property type="entry name" value="Fur_like"/>
    <property type="match status" value="1"/>
</dbReference>
<dbReference type="Gene3D" id="1.10.10.10">
    <property type="entry name" value="Winged helix-like DNA-binding domain superfamily/Winged helix DNA-binding domain"/>
    <property type="match status" value="1"/>
</dbReference>
<dbReference type="EMBL" id="JPWI01000001">
    <property type="protein sequence ID" value="RCK49004.1"/>
    <property type="molecule type" value="Genomic_DNA"/>
</dbReference>
<comment type="cofactor">
    <cofactor evidence="11">
        <name>Zn(2+)</name>
        <dbReference type="ChEBI" id="CHEBI:29105"/>
    </cofactor>
    <text evidence="11">Binds 1 zinc ion per subunit.</text>
</comment>
<dbReference type="Pfam" id="PF01475">
    <property type="entry name" value="FUR"/>
    <property type="match status" value="1"/>
</dbReference>
<dbReference type="FunFam" id="1.10.10.10:FF:000007">
    <property type="entry name" value="Ferric uptake regulation protein"/>
    <property type="match status" value="1"/>
</dbReference>
<evidence type="ECO:0000256" key="8">
    <source>
        <dbReference type="ARBA" id="ARBA00023015"/>
    </source>
</evidence>
<evidence type="ECO:0000256" key="5">
    <source>
        <dbReference type="ARBA" id="ARBA00022491"/>
    </source>
</evidence>
<dbReference type="PANTHER" id="PTHR33202">
    <property type="entry name" value="ZINC UPTAKE REGULATION PROTEIN"/>
    <property type="match status" value="1"/>
</dbReference>
<dbReference type="OrthoDB" id="9800477at2"/>
<keyword evidence="8 12" id="KW-0805">Transcription regulation</keyword>
<organism evidence="13 14">
    <name type="scientific">Thalassospira profundimaris</name>
    <dbReference type="NCBI Taxonomy" id="502049"/>
    <lineage>
        <taxon>Bacteria</taxon>
        <taxon>Pseudomonadati</taxon>
        <taxon>Pseudomonadota</taxon>
        <taxon>Alphaproteobacteria</taxon>
        <taxon>Rhodospirillales</taxon>
        <taxon>Thalassospiraceae</taxon>
        <taxon>Thalassospira</taxon>
    </lineage>
</organism>
<evidence type="ECO:0000256" key="2">
    <source>
        <dbReference type="ARBA" id="ARBA00007957"/>
    </source>
</evidence>
<dbReference type="GO" id="GO:1900376">
    <property type="term" value="P:regulation of secondary metabolite biosynthetic process"/>
    <property type="evidence" value="ECO:0007669"/>
    <property type="project" value="TreeGrafter"/>
</dbReference>
<dbReference type="InterPro" id="IPR036388">
    <property type="entry name" value="WH-like_DNA-bd_sf"/>
</dbReference>
<accession>A0A367X5R9</accession>
<dbReference type="Proteomes" id="UP000252255">
    <property type="component" value="Unassembled WGS sequence"/>
</dbReference>
<name>A0A367X5R9_9PROT</name>
<dbReference type="SUPFAM" id="SSF46785">
    <property type="entry name" value="Winged helix' DNA-binding domain"/>
    <property type="match status" value="1"/>
</dbReference>
<dbReference type="GO" id="GO:0005737">
    <property type="term" value="C:cytoplasm"/>
    <property type="evidence" value="ECO:0007669"/>
    <property type="project" value="UniProtKB-SubCell"/>
</dbReference>
<proteinExistence type="inferred from homology"/>
<evidence type="ECO:0000256" key="6">
    <source>
        <dbReference type="ARBA" id="ARBA00022723"/>
    </source>
</evidence>
<evidence type="ECO:0000256" key="12">
    <source>
        <dbReference type="RuleBase" id="RU364037"/>
    </source>
</evidence>
<sequence length="146" mass="16461">MRTTSRPYTDALNRLKDANLRPTRQRLALARLLFENGHRHVTAEQLHSEAMSNSIKVSLATVYNTLHQFTDAGLLNEIVIDPGRSYFDTNTSPHYHFYCEEDGLLSDIPADSVQINSIPSMPNGTELASVDLVFRLRRNCTEQDAA</sequence>
<keyword evidence="4 12" id="KW-0963">Cytoplasm</keyword>
<comment type="subunit">
    <text evidence="12">Homodimer.</text>
</comment>
<dbReference type="AlphaFoldDB" id="A0A367X5R9"/>
<dbReference type="GO" id="GO:0003700">
    <property type="term" value="F:DNA-binding transcription factor activity"/>
    <property type="evidence" value="ECO:0007669"/>
    <property type="project" value="UniProtKB-UniRule"/>
</dbReference>
<evidence type="ECO:0000256" key="7">
    <source>
        <dbReference type="ARBA" id="ARBA00022833"/>
    </source>
</evidence>
<keyword evidence="9 12" id="KW-0238">DNA-binding</keyword>
<gene>
    <name evidence="12" type="primary">fur</name>
    <name evidence="13" type="ORF">TH30_01350</name>
</gene>
<dbReference type="InterPro" id="IPR036390">
    <property type="entry name" value="WH_DNA-bd_sf"/>
</dbReference>
<keyword evidence="12" id="KW-0408">Iron</keyword>
<evidence type="ECO:0000256" key="11">
    <source>
        <dbReference type="PIRSR" id="PIRSR602481-1"/>
    </source>
</evidence>
<evidence type="ECO:0000256" key="9">
    <source>
        <dbReference type="ARBA" id="ARBA00023125"/>
    </source>
</evidence>
<evidence type="ECO:0000256" key="10">
    <source>
        <dbReference type="ARBA" id="ARBA00023163"/>
    </source>
</evidence>
<dbReference type="PANTHER" id="PTHR33202:SF7">
    <property type="entry name" value="FERRIC UPTAKE REGULATION PROTEIN"/>
    <property type="match status" value="1"/>
</dbReference>
<comment type="similarity">
    <text evidence="2 12">Belongs to the Fur family.</text>
</comment>
<dbReference type="NCBIfam" id="NF045678">
    <property type="entry name" value="TransRegIrrA"/>
    <property type="match status" value="1"/>
</dbReference>
<dbReference type="NCBIfam" id="NF045677">
    <property type="entry name" value="FeRespRegIrr"/>
    <property type="match status" value="1"/>
</dbReference>
<dbReference type="GO" id="GO:0045892">
    <property type="term" value="P:negative regulation of DNA-templated transcription"/>
    <property type="evidence" value="ECO:0007669"/>
    <property type="project" value="TreeGrafter"/>
</dbReference>
<keyword evidence="7 11" id="KW-0862">Zinc</keyword>
<evidence type="ECO:0000313" key="13">
    <source>
        <dbReference type="EMBL" id="RCK49004.1"/>
    </source>
</evidence>
<keyword evidence="6 11" id="KW-0479">Metal-binding</keyword>
<protein>
    <recommendedName>
        <fullName evidence="3 12">Ferric uptake regulation protein</fullName>
    </recommendedName>
</protein>
<reference evidence="13 14" key="1">
    <citation type="submission" date="2014-07" db="EMBL/GenBank/DDBJ databases">
        <title>Draft genome sequence of Thalassospira profundimaris PR54-5.</title>
        <authorList>
            <person name="Lai Q."/>
            <person name="Shao Z."/>
        </authorList>
    </citation>
    <scope>NUCLEOTIDE SEQUENCE [LARGE SCALE GENOMIC DNA]</scope>
    <source>
        <strain evidence="13 14">PR54-5</strain>
    </source>
</reference>
<dbReference type="RefSeq" id="WP_114096297.1">
    <property type="nucleotide sequence ID" value="NZ_JPWI01000001.1"/>
</dbReference>
<feature type="binding site" evidence="11">
    <location>
        <position position="99"/>
    </location>
    <ligand>
        <name>Zn(2+)</name>
        <dbReference type="ChEBI" id="CHEBI:29105"/>
    </ligand>
</feature>
<comment type="subcellular location">
    <subcellularLocation>
        <location evidence="1 12">Cytoplasm</location>
    </subcellularLocation>
</comment>